<evidence type="ECO:0000313" key="2">
    <source>
        <dbReference type="Proteomes" id="UP000694257"/>
    </source>
</evidence>
<accession>A0ABX8RI50</accession>
<gene>
    <name evidence="1" type="ORF">KV110_27700</name>
</gene>
<evidence type="ECO:0000313" key="1">
    <source>
        <dbReference type="EMBL" id="QXN89303.1"/>
    </source>
</evidence>
<dbReference type="Proteomes" id="UP000694257">
    <property type="component" value="Chromosome"/>
</dbReference>
<reference evidence="1 2" key="1">
    <citation type="submission" date="2021-07" db="EMBL/GenBank/DDBJ databases">
        <title>Whole Genome Sequence of Nocardia Iowensis.</title>
        <authorList>
            <person name="Lamm A."/>
            <person name="Collins-Fairclough A.M."/>
            <person name="Bunk B."/>
            <person name="Sproer C."/>
        </authorList>
    </citation>
    <scope>NUCLEOTIDE SEQUENCE [LARGE SCALE GENOMIC DNA]</scope>
    <source>
        <strain evidence="1 2">NRRL 5646</strain>
    </source>
</reference>
<name>A0ABX8RI50_NOCIO</name>
<proteinExistence type="predicted"/>
<dbReference type="EMBL" id="CP078145">
    <property type="protein sequence ID" value="QXN89303.1"/>
    <property type="molecule type" value="Genomic_DNA"/>
</dbReference>
<organism evidence="1 2">
    <name type="scientific">Nocardia iowensis</name>
    <dbReference type="NCBI Taxonomy" id="204891"/>
    <lineage>
        <taxon>Bacteria</taxon>
        <taxon>Bacillati</taxon>
        <taxon>Actinomycetota</taxon>
        <taxon>Actinomycetes</taxon>
        <taxon>Mycobacteriales</taxon>
        <taxon>Nocardiaceae</taxon>
        <taxon>Nocardia</taxon>
    </lineage>
</organism>
<evidence type="ECO:0008006" key="3">
    <source>
        <dbReference type="Google" id="ProtNLM"/>
    </source>
</evidence>
<dbReference type="RefSeq" id="WP_218470179.1">
    <property type="nucleotide sequence ID" value="NZ_BAABJN010000003.1"/>
</dbReference>
<sequence>MRLLRLRLLGLLLRLLRRLLLRLLRCHRRWWLDGLIPVLRRAGPLELRVPGGPCHFVAAVPGTGARGLWGGTLVLARPRRVAFVVSAVGSVAS</sequence>
<keyword evidence="2" id="KW-1185">Reference proteome</keyword>
<protein>
    <recommendedName>
        <fullName evidence="3">Secreted protein</fullName>
    </recommendedName>
</protein>